<dbReference type="EMBL" id="MN740542">
    <property type="protein sequence ID" value="QHU32815.1"/>
    <property type="molecule type" value="Genomic_DNA"/>
</dbReference>
<evidence type="ECO:0000313" key="1">
    <source>
        <dbReference type="EMBL" id="QHU32815.1"/>
    </source>
</evidence>
<name>A0A6C0LS39_9ZZZZ</name>
<protein>
    <submittedName>
        <fullName evidence="1">Uncharacterized protein</fullName>
    </submittedName>
</protein>
<proteinExistence type="predicted"/>
<sequence length="36" mass="4240">MSEIEKGPIIFFGKIMIFDFASFCSKLRFFVKMLFA</sequence>
<organism evidence="1">
    <name type="scientific">viral metagenome</name>
    <dbReference type="NCBI Taxonomy" id="1070528"/>
    <lineage>
        <taxon>unclassified sequences</taxon>
        <taxon>metagenomes</taxon>
        <taxon>organismal metagenomes</taxon>
    </lineage>
</organism>
<reference evidence="1" key="1">
    <citation type="journal article" date="2020" name="Nature">
        <title>Giant virus diversity and host interactions through global metagenomics.</title>
        <authorList>
            <person name="Schulz F."/>
            <person name="Roux S."/>
            <person name="Paez-Espino D."/>
            <person name="Jungbluth S."/>
            <person name="Walsh D.A."/>
            <person name="Denef V.J."/>
            <person name="McMahon K.D."/>
            <person name="Konstantinidis K.T."/>
            <person name="Eloe-Fadrosh E.A."/>
            <person name="Kyrpides N.C."/>
            <person name="Woyke T."/>
        </authorList>
    </citation>
    <scope>NUCLEOTIDE SEQUENCE</scope>
    <source>
        <strain evidence="1">GVMAG-M-3300027969-2</strain>
    </source>
</reference>
<accession>A0A6C0LS39</accession>
<dbReference type="AlphaFoldDB" id="A0A6C0LS39"/>